<dbReference type="PANTHER" id="PTHR42918">
    <property type="entry name" value="LYSYL-TRNA SYNTHETASE"/>
    <property type="match status" value="1"/>
</dbReference>
<dbReference type="InterPro" id="IPR004364">
    <property type="entry name" value="Aa-tRNA-synt_II"/>
</dbReference>
<keyword evidence="2" id="KW-0547">Nucleotide-binding</keyword>
<evidence type="ECO:0000256" key="6">
    <source>
        <dbReference type="SAM" id="MobiDB-lite"/>
    </source>
</evidence>
<evidence type="ECO:0000256" key="1">
    <source>
        <dbReference type="ARBA" id="ARBA00022598"/>
    </source>
</evidence>
<comment type="caution">
    <text evidence="8">The sequence shown here is derived from an EMBL/GenBank/DDBJ whole genome shotgun (WGS) entry which is preliminary data.</text>
</comment>
<dbReference type="InterPro" id="IPR006195">
    <property type="entry name" value="aa-tRNA-synth_II"/>
</dbReference>
<dbReference type="GO" id="GO:0005524">
    <property type="term" value="F:ATP binding"/>
    <property type="evidence" value="ECO:0007669"/>
    <property type="project" value="UniProtKB-KW"/>
</dbReference>
<dbReference type="InterPro" id="IPR044136">
    <property type="entry name" value="Lys-tRNA-ligase_II_N"/>
</dbReference>
<evidence type="ECO:0000313" key="9">
    <source>
        <dbReference type="Proteomes" id="UP000480548"/>
    </source>
</evidence>
<keyword evidence="1" id="KW-0436">Ligase</keyword>
<evidence type="ECO:0000256" key="2">
    <source>
        <dbReference type="ARBA" id="ARBA00022741"/>
    </source>
</evidence>
<dbReference type="GO" id="GO:0005739">
    <property type="term" value="C:mitochondrion"/>
    <property type="evidence" value="ECO:0007669"/>
    <property type="project" value="TreeGrafter"/>
</dbReference>
<dbReference type="GO" id="GO:0000049">
    <property type="term" value="F:tRNA binding"/>
    <property type="evidence" value="ECO:0007669"/>
    <property type="project" value="TreeGrafter"/>
</dbReference>
<organism evidence="8 9">
    <name type="scientific">Orbilia oligospora</name>
    <name type="common">Nematode-trapping fungus</name>
    <name type="synonym">Arthrobotrys oligospora</name>
    <dbReference type="NCBI Taxonomy" id="2813651"/>
    <lineage>
        <taxon>Eukaryota</taxon>
        <taxon>Fungi</taxon>
        <taxon>Dikarya</taxon>
        <taxon>Ascomycota</taxon>
        <taxon>Pezizomycotina</taxon>
        <taxon>Orbiliomycetes</taxon>
        <taxon>Orbiliales</taxon>
        <taxon>Orbiliaceae</taxon>
        <taxon>Orbilia</taxon>
    </lineage>
</organism>
<evidence type="ECO:0000256" key="5">
    <source>
        <dbReference type="ARBA" id="ARBA00030563"/>
    </source>
</evidence>
<protein>
    <recommendedName>
        <fullName evidence="5">Lysyl-tRNA synthetase</fullName>
    </recommendedName>
</protein>
<dbReference type="PANTHER" id="PTHR42918:SF5">
    <property type="entry name" value="LYSINE--TRNA LIGASE, MITOCHONDRIAL"/>
    <property type="match status" value="1"/>
</dbReference>
<evidence type="ECO:0000256" key="3">
    <source>
        <dbReference type="ARBA" id="ARBA00022840"/>
    </source>
</evidence>
<dbReference type="Gene3D" id="3.30.930.10">
    <property type="entry name" value="Bira Bifunctional Protein, Domain 2"/>
    <property type="match status" value="1"/>
</dbReference>
<dbReference type="PROSITE" id="PS50862">
    <property type="entry name" value="AA_TRNA_LIGASE_II"/>
    <property type="match status" value="1"/>
</dbReference>
<dbReference type="SUPFAM" id="SSF50249">
    <property type="entry name" value="Nucleic acid-binding proteins"/>
    <property type="match status" value="1"/>
</dbReference>
<accession>A0A7C8K1Z0</accession>
<dbReference type="InterPro" id="IPR045864">
    <property type="entry name" value="aa-tRNA-synth_II/BPL/LPL"/>
</dbReference>
<dbReference type="InterPro" id="IPR012340">
    <property type="entry name" value="NA-bd_OB-fold"/>
</dbReference>
<evidence type="ECO:0000256" key="4">
    <source>
        <dbReference type="ARBA" id="ARBA00023146"/>
    </source>
</evidence>
<evidence type="ECO:0000259" key="7">
    <source>
        <dbReference type="PROSITE" id="PS50862"/>
    </source>
</evidence>
<dbReference type="AlphaFoldDB" id="A0A7C8K1Z0"/>
<reference evidence="8 9" key="1">
    <citation type="submission" date="2019-06" db="EMBL/GenBank/DDBJ databases">
        <authorList>
            <person name="Palmer J.M."/>
        </authorList>
    </citation>
    <scope>NUCLEOTIDE SEQUENCE [LARGE SCALE GENOMIC DNA]</scope>
    <source>
        <strain evidence="8 9">TWF703</strain>
    </source>
</reference>
<keyword evidence="3" id="KW-0067">ATP-binding</keyword>
<proteinExistence type="predicted"/>
<dbReference type="EMBL" id="WIQZ01000017">
    <property type="protein sequence ID" value="KAF3140250.1"/>
    <property type="molecule type" value="Genomic_DNA"/>
</dbReference>
<feature type="domain" description="Aminoacyl-transfer RNA synthetases class-II family profile" evidence="7">
    <location>
        <begin position="249"/>
        <end position="602"/>
    </location>
</feature>
<dbReference type="InterPro" id="IPR004365">
    <property type="entry name" value="NA-bd_OB_tRNA"/>
</dbReference>
<dbReference type="Gene3D" id="2.40.50.140">
    <property type="entry name" value="Nucleic acid-binding proteins"/>
    <property type="match status" value="1"/>
</dbReference>
<dbReference type="SUPFAM" id="SSF55681">
    <property type="entry name" value="Class II aaRS and biotin synthetases"/>
    <property type="match status" value="1"/>
</dbReference>
<dbReference type="CDD" id="cd04322">
    <property type="entry name" value="LysRS_N"/>
    <property type="match status" value="1"/>
</dbReference>
<gene>
    <name evidence="8" type="ORF">TWF703_003123</name>
</gene>
<dbReference type="GO" id="GO:0004824">
    <property type="term" value="F:lysine-tRNA ligase activity"/>
    <property type="evidence" value="ECO:0007669"/>
    <property type="project" value="InterPro"/>
</dbReference>
<dbReference type="PRINTS" id="PR00982">
    <property type="entry name" value="TRNASYNTHLYS"/>
</dbReference>
<dbReference type="Pfam" id="PF01336">
    <property type="entry name" value="tRNA_anti-codon"/>
    <property type="match status" value="1"/>
</dbReference>
<dbReference type="InterPro" id="IPR018149">
    <property type="entry name" value="Lys-tRNA-synth_II_C"/>
</dbReference>
<sequence length="631" mass="70699">MSLPARYIAATGRRVCCCRSFRPVVGSRVMPSVSSSSSSSHILQRRLLSQTAPQDGSHIPLPASPLAAQVRESNVLEDRWEEVATGRGDVEYYPRIKPDVERRVSIREFCDRYSYLENEAIEEDEKHLVTGKGRIKTIRKSSSKLRFLDLVADGFKIQVMSSFGRSGAERAHFDSAHSKLKKGDIIAITGLPGRTKAGEISIYATELPQPLSPCLHVPPLELEDVEKRFQSRHVDLMVNPLPLHVLKARSFIINWMRNFFLQREFVEVSTPILAELSGGAAAKPFETASKVFGSDKKMQLRIAPELWLKRLVVGGLHRVFEIGPNFRNENADATHNPEFYTCEFYEAFTDIEGLKRTTTEMLVNLFSDFEKARPQRFPNIEAYSSRELTIEVKAPFREIDFIGGIEDAIGCRLPTLDEPDATERLLEIIDDNEIGRPVNCTLPGILDYLASEFLEPECIQPTFLTDIPACLSPLSKTSRRESDGQLVAHRAELYVGGKELANLYEEENSPFEQRRKFIEQNKFRAVAALEAGEDLPIEILEEAEQVLPEMPVDESYIGALEWGLPPTGGWGMGLDRLVMLLCNVQRIGDVMAFGGLRGTVLAGRGLHKRVEEEEGKEIAAPAADKAQDELE</sequence>
<feature type="region of interest" description="Disordered" evidence="6">
    <location>
        <begin position="611"/>
        <end position="631"/>
    </location>
</feature>
<dbReference type="Proteomes" id="UP000480548">
    <property type="component" value="Unassembled WGS sequence"/>
</dbReference>
<dbReference type="GO" id="GO:0070154">
    <property type="term" value="P:mitochondrial lysyl-tRNA aminoacylation"/>
    <property type="evidence" value="ECO:0007669"/>
    <property type="project" value="TreeGrafter"/>
</dbReference>
<dbReference type="Pfam" id="PF00152">
    <property type="entry name" value="tRNA-synt_2"/>
    <property type="match status" value="1"/>
</dbReference>
<keyword evidence="4" id="KW-0030">Aminoacyl-tRNA synthetase</keyword>
<evidence type="ECO:0000313" key="8">
    <source>
        <dbReference type="EMBL" id="KAF3140250.1"/>
    </source>
</evidence>
<name>A0A7C8K1Z0_ORBOL</name>